<reference evidence="1 2" key="1">
    <citation type="journal article" date="2020" name="Mol. Plant">
        <title>The Chromosome-Based Rubber Tree Genome Provides New Insights into Spurge Genome Evolution and Rubber Biosynthesis.</title>
        <authorList>
            <person name="Liu J."/>
            <person name="Shi C."/>
            <person name="Shi C.C."/>
            <person name="Li W."/>
            <person name="Zhang Q.J."/>
            <person name="Zhang Y."/>
            <person name="Li K."/>
            <person name="Lu H.F."/>
            <person name="Shi C."/>
            <person name="Zhu S.T."/>
            <person name="Xiao Z.Y."/>
            <person name="Nan H."/>
            <person name="Yue Y."/>
            <person name="Zhu X.G."/>
            <person name="Wu Y."/>
            <person name="Hong X.N."/>
            <person name="Fan G.Y."/>
            <person name="Tong Y."/>
            <person name="Zhang D."/>
            <person name="Mao C.L."/>
            <person name="Liu Y.L."/>
            <person name="Hao S.J."/>
            <person name="Liu W.Q."/>
            <person name="Lv M.Q."/>
            <person name="Zhang H.B."/>
            <person name="Liu Y."/>
            <person name="Hu-Tang G.R."/>
            <person name="Wang J.P."/>
            <person name="Wang J.H."/>
            <person name="Sun Y.H."/>
            <person name="Ni S.B."/>
            <person name="Chen W.B."/>
            <person name="Zhang X.C."/>
            <person name="Jiao Y.N."/>
            <person name="Eichler E.E."/>
            <person name="Li G.H."/>
            <person name="Liu X."/>
            <person name="Gao L.Z."/>
        </authorList>
    </citation>
    <scope>NUCLEOTIDE SEQUENCE [LARGE SCALE GENOMIC DNA]</scope>
    <source>
        <strain evidence="2">cv. GT1</strain>
        <tissue evidence="1">Leaf</tissue>
    </source>
</reference>
<dbReference type="Proteomes" id="UP000467840">
    <property type="component" value="Chromosome 3"/>
</dbReference>
<gene>
    <name evidence="1" type="ORF">GH714_005425</name>
</gene>
<name>A0A6A6KDH6_HEVBR</name>
<dbReference type="AlphaFoldDB" id="A0A6A6KDH6"/>
<evidence type="ECO:0000313" key="2">
    <source>
        <dbReference type="Proteomes" id="UP000467840"/>
    </source>
</evidence>
<accession>A0A6A6KDH6</accession>
<keyword evidence="2" id="KW-1185">Reference proteome</keyword>
<proteinExistence type="predicted"/>
<sequence>MKYRRVKKKQGKSWIEVKGKVYMFLAEDRRHERQEEIKLAELMEKIDKLGQVPVWDEMLLGVMEKREALWYPRIWCGATVNDWILLNLELSSIDSFDLPLVLVRRGLLASLEEK</sequence>
<dbReference type="EMBL" id="JAAGAX010000017">
    <property type="protein sequence ID" value="KAF2285549.1"/>
    <property type="molecule type" value="Genomic_DNA"/>
</dbReference>
<protein>
    <submittedName>
        <fullName evidence="1">Uncharacterized protein</fullName>
    </submittedName>
</protein>
<organism evidence="1 2">
    <name type="scientific">Hevea brasiliensis</name>
    <name type="common">Para rubber tree</name>
    <name type="synonym">Siphonia brasiliensis</name>
    <dbReference type="NCBI Taxonomy" id="3981"/>
    <lineage>
        <taxon>Eukaryota</taxon>
        <taxon>Viridiplantae</taxon>
        <taxon>Streptophyta</taxon>
        <taxon>Embryophyta</taxon>
        <taxon>Tracheophyta</taxon>
        <taxon>Spermatophyta</taxon>
        <taxon>Magnoliopsida</taxon>
        <taxon>eudicotyledons</taxon>
        <taxon>Gunneridae</taxon>
        <taxon>Pentapetalae</taxon>
        <taxon>rosids</taxon>
        <taxon>fabids</taxon>
        <taxon>Malpighiales</taxon>
        <taxon>Euphorbiaceae</taxon>
        <taxon>Crotonoideae</taxon>
        <taxon>Micrandreae</taxon>
        <taxon>Hevea</taxon>
    </lineage>
</organism>
<evidence type="ECO:0000313" key="1">
    <source>
        <dbReference type="EMBL" id="KAF2285549.1"/>
    </source>
</evidence>
<comment type="caution">
    <text evidence="1">The sequence shown here is derived from an EMBL/GenBank/DDBJ whole genome shotgun (WGS) entry which is preliminary data.</text>
</comment>